<reference evidence="1" key="1">
    <citation type="submission" date="2021-06" db="EMBL/GenBank/DDBJ databases">
        <authorList>
            <person name="Kallberg Y."/>
            <person name="Tangrot J."/>
            <person name="Rosling A."/>
        </authorList>
    </citation>
    <scope>NUCLEOTIDE SEQUENCE</scope>
    <source>
        <strain evidence="1">28 12/20/2015</strain>
    </source>
</reference>
<organism evidence="1 2">
    <name type="scientific">Cetraspora pellucida</name>
    <dbReference type="NCBI Taxonomy" id="1433469"/>
    <lineage>
        <taxon>Eukaryota</taxon>
        <taxon>Fungi</taxon>
        <taxon>Fungi incertae sedis</taxon>
        <taxon>Mucoromycota</taxon>
        <taxon>Glomeromycotina</taxon>
        <taxon>Glomeromycetes</taxon>
        <taxon>Diversisporales</taxon>
        <taxon>Gigasporaceae</taxon>
        <taxon>Cetraspora</taxon>
    </lineage>
</organism>
<feature type="non-terminal residue" evidence="1">
    <location>
        <position position="1"/>
    </location>
</feature>
<feature type="non-terminal residue" evidence="1">
    <location>
        <position position="48"/>
    </location>
</feature>
<dbReference type="EMBL" id="CAJVPW010050975">
    <property type="protein sequence ID" value="CAG8765681.1"/>
    <property type="molecule type" value="Genomic_DNA"/>
</dbReference>
<evidence type="ECO:0000313" key="1">
    <source>
        <dbReference type="EMBL" id="CAG8765681.1"/>
    </source>
</evidence>
<proteinExistence type="predicted"/>
<accession>A0ACA9QV73</accession>
<name>A0ACA9QV73_9GLOM</name>
<dbReference type="Proteomes" id="UP000789366">
    <property type="component" value="Unassembled WGS sequence"/>
</dbReference>
<keyword evidence="2" id="KW-1185">Reference proteome</keyword>
<gene>
    <name evidence="1" type="ORF">SPELUC_LOCUS15434</name>
</gene>
<evidence type="ECO:0000313" key="2">
    <source>
        <dbReference type="Proteomes" id="UP000789366"/>
    </source>
</evidence>
<comment type="caution">
    <text evidence="1">The sequence shown here is derived from an EMBL/GenBank/DDBJ whole genome shotgun (WGS) entry which is preliminary data.</text>
</comment>
<protein>
    <submittedName>
        <fullName evidence="1">425_t:CDS:1</fullName>
    </submittedName>
</protein>
<sequence length="48" mass="5564">NEIVKEKVRGLLERWFCGYLPRNDQNGGEIEEDIASIEERVSRLTIMG</sequence>